<dbReference type="EMBL" id="CBSW010000026">
    <property type="protein sequence ID" value="CDG95328.1"/>
    <property type="molecule type" value="Genomic_DNA"/>
</dbReference>
<protein>
    <submittedName>
        <fullName evidence="2">Peptidase M19, renal dipeptidase</fullName>
        <ecNumber evidence="2">3.4.13.19</ecNumber>
    </submittedName>
</protein>
<dbReference type="HOGENOM" id="CLU_031404_2_1_6"/>
<reference evidence="2" key="1">
    <citation type="submission" date="2013-07" db="EMBL/GenBank/DDBJ databases">
        <title>Sub-species coevolution in mutualistic symbiosis.</title>
        <authorList>
            <person name="Murfin K."/>
            <person name="Klassen J."/>
            <person name="Lee M."/>
            <person name="Forst S."/>
            <person name="Stock P."/>
            <person name="Goodrich-Blair H."/>
        </authorList>
    </citation>
    <scope>NUCLEOTIDE SEQUENCE [LARGE SCALE GENOMIC DNA]</scope>
    <source>
        <strain evidence="2">Puntauvense</strain>
    </source>
</reference>
<keyword evidence="2" id="KW-0378">Hydrolase</keyword>
<dbReference type="Gene3D" id="3.20.20.140">
    <property type="entry name" value="Metal-dependent hydrolases"/>
    <property type="match status" value="1"/>
</dbReference>
<keyword evidence="2" id="KW-0645">Protease</keyword>
<accession>A0A077NAP4</accession>
<comment type="caution">
    <text evidence="2">The sequence shown here is derived from an EMBL/GenBank/DDBJ whole genome shotgun (WGS) entry which is preliminary data.</text>
</comment>
<dbReference type="Pfam" id="PF01244">
    <property type="entry name" value="Peptidase_M19"/>
    <property type="match status" value="1"/>
</dbReference>
<dbReference type="SUPFAM" id="SSF51556">
    <property type="entry name" value="Metallo-dependent hydrolases"/>
    <property type="match status" value="1"/>
</dbReference>
<name>A0A077NAP4_XENBV</name>
<dbReference type="AlphaFoldDB" id="A0A077NAP4"/>
<gene>
    <name evidence="2" type="ORF">XBP1_1210004</name>
</gene>
<keyword evidence="1" id="KW-0472">Membrane</keyword>
<dbReference type="InterPro" id="IPR008257">
    <property type="entry name" value="Pept_M19"/>
</dbReference>
<sequence>MTRRAKIILTGAGVGGVISACAMIFFFVLPRLIETRMNRVIGVTDVATQTAVDLHKRLQIADLHADTLLWGRDLLDRSTRGQVDIPRLIDGNVAVQVFAVVSKSPRGLNIEKNSAETDNVTLLALAQRWPWRTLFSLKERALYQAARLHEAASRSNGKLVVIKSRADLKAFLERRRSDPKIVGALLASEGAQVLEGDPANVDVLFEAGYRMMAPTHFFDTELGGSAHGIEKDGLTAAGADMVRRMEARSMIIDLAHASTKTIDDILAIATRPVVVSHTGVKGTCDNIRNLSDDQLRRIAAKGGLIGIGFWDKAVCDPTPTGIAKAQIYAANIAGDDHVALGSDFDGAVEMPFDATGLVSVTDALLKNGAQPERIAKLMGENQIRFLLENLP</sequence>
<keyword evidence="1" id="KW-1133">Transmembrane helix</keyword>
<dbReference type="GO" id="GO:0070573">
    <property type="term" value="F:metallodipeptidase activity"/>
    <property type="evidence" value="ECO:0007669"/>
    <property type="project" value="InterPro"/>
</dbReference>
<dbReference type="Proteomes" id="UP000028511">
    <property type="component" value="Unassembled WGS sequence"/>
</dbReference>
<dbReference type="PANTHER" id="PTHR10443">
    <property type="entry name" value="MICROSOMAL DIPEPTIDASE"/>
    <property type="match status" value="1"/>
</dbReference>
<evidence type="ECO:0000313" key="2">
    <source>
        <dbReference type="EMBL" id="CDG95328.1"/>
    </source>
</evidence>
<dbReference type="PROSITE" id="PS51257">
    <property type="entry name" value="PROKAR_LIPOPROTEIN"/>
    <property type="match status" value="1"/>
</dbReference>
<keyword evidence="1" id="KW-0812">Transmembrane</keyword>
<evidence type="ECO:0000256" key="1">
    <source>
        <dbReference type="SAM" id="Phobius"/>
    </source>
</evidence>
<dbReference type="InterPro" id="IPR032466">
    <property type="entry name" value="Metal_Hydrolase"/>
</dbReference>
<dbReference type="GO" id="GO:0006508">
    <property type="term" value="P:proteolysis"/>
    <property type="evidence" value="ECO:0007669"/>
    <property type="project" value="InterPro"/>
</dbReference>
<feature type="transmembrane region" description="Helical" evidence="1">
    <location>
        <begin position="7"/>
        <end position="29"/>
    </location>
</feature>
<dbReference type="PROSITE" id="PS51365">
    <property type="entry name" value="RENAL_DIPEPTIDASE_2"/>
    <property type="match status" value="1"/>
</dbReference>
<dbReference type="PANTHER" id="PTHR10443:SF12">
    <property type="entry name" value="DIPEPTIDASE"/>
    <property type="match status" value="1"/>
</dbReference>
<dbReference type="EC" id="3.4.13.19" evidence="2"/>
<proteinExistence type="predicted"/>
<keyword evidence="2" id="KW-0224">Dipeptidase</keyword>
<organism evidence="2">
    <name type="scientific">Xenorhabdus bovienii str. puntauvense</name>
    <dbReference type="NCBI Taxonomy" id="1398201"/>
    <lineage>
        <taxon>Bacteria</taxon>
        <taxon>Pseudomonadati</taxon>
        <taxon>Pseudomonadota</taxon>
        <taxon>Gammaproteobacteria</taxon>
        <taxon>Enterobacterales</taxon>
        <taxon>Morganellaceae</taxon>
        <taxon>Xenorhabdus</taxon>
    </lineage>
</organism>
<dbReference type="RefSeq" id="WP_051870517.1">
    <property type="nucleotide sequence ID" value="NZ_CAWLWN010000111.1"/>
</dbReference>